<dbReference type="InterPro" id="IPR000884">
    <property type="entry name" value="TSP1_rpt"/>
</dbReference>
<dbReference type="PANTHER" id="PTHR10334">
    <property type="entry name" value="CYSTEINE-RICH SECRETORY PROTEIN-RELATED"/>
    <property type="match status" value="1"/>
</dbReference>
<evidence type="ECO:0000259" key="2">
    <source>
        <dbReference type="SMART" id="SM00198"/>
    </source>
</evidence>
<dbReference type="SUPFAM" id="SSF55797">
    <property type="entry name" value="PR-1-like"/>
    <property type="match status" value="1"/>
</dbReference>
<dbReference type="SUPFAM" id="SSF82895">
    <property type="entry name" value="TSP-1 type 1 repeat"/>
    <property type="match status" value="1"/>
</dbReference>
<dbReference type="PROSITE" id="PS50092">
    <property type="entry name" value="TSP1"/>
    <property type="match status" value="1"/>
</dbReference>
<dbReference type="GO" id="GO:0005576">
    <property type="term" value="C:extracellular region"/>
    <property type="evidence" value="ECO:0007669"/>
    <property type="project" value="InterPro"/>
</dbReference>
<dbReference type="AlphaFoldDB" id="O44228"/>
<dbReference type="InterPro" id="IPR014044">
    <property type="entry name" value="CAP_dom"/>
</dbReference>
<evidence type="ECO:0000313" key="3">
    <source>
        <dbReference type="EMBL" id="BAA24011.1"/>
    </source>
</evidence>
<dbReference type="PROSITE" id="PS01009">
    <property type="entry name" value="CRISP_1"/>
    <property type="match status" value="1"/>
</dbReference>
<name>O44228_HALRO</name>
<dbReference type="CDD" id="cd05559">
    <property type="entry name" value="CAP_PI16_HrTT-1"/>
    <property type="match status" value="1"/>
</dbReference>
<dbReference type="EMBL" id="AB009609">
    <property type="protein sequence ID" value="BAA24011.1"/>
    <property type="molecule type" value="mRNA"/>
</dbReference>
<dbReference type="SMART" id="SM00198">
    <property type="entry name" value="SCP"/>
    <property type="match status" value="1"/>
</dbReference>
<dbReference type="Pfam" id="PF00090">
    <property type="entry name" value="TSP_1"/>
    <property type="match status" value="1"/>
</dbReference>
<keyword evidence="1" id="KW-0732">Signal</keyword>
<dbReference type="Pfam" id="PF00188">
    <property type="entry name" value="CAP"/>
    <property type="match status" value="1"/>
</dbReference>
<organism evidence="3">
    <name type="scientific">Halocynthia roretzi</name>
    <name type="common">Sea squirt</name>
    <name type="synonym">Cynthia roretzi</name>
    <dbReference type="NCBI Taxonomy" id="7729"/>
    <lineage>
        <taxon>Eukaryota</taxon>
        <taxon>Metazoa</taxon>
        <taxon>Chordata</taxon>
        <taxon>Tunicata</taxon>
        <taxon>Ascidiacea</taxon>
        <taxon>Stolidobranchia</taxon>
        <taxon>Pyuridae</taxon>
        <taxon>Halocynthia</taxon>
    </lineage>
</organism>
<dbReference type="InterPro" id="IPR036383">
    <property type="entry name" value="TSP1_rpt_sf"/>
</dbReference>
<dbReference type="SMART" id="SM00209">
    <property type="entry name" value="TSP1"/>
    <property type="match status" value="1"/>
</dbReference>
<proteinExistence type="evidence at transcript level"/>
<reference evidence="3" key="1">
    <citation type="journal article" date="1998" name="Dev. Genes Evol.">
        <title>Expression of an ascidian gene in the tip of the tail of tail-bud-stage embryos.</title>
        <authorList>
            <person name="Hotta K."/>
            <person name="Takahashi H."/>
            <person name="Satoh N."/>
        </authorList>
    </citation>
    <scope>NUCLEOTIDE SEQUENCE</scope>
</reference>
<feature type="domain" description="SCP" evidence="2">
    <location>
        <begin position="125"/>
        <end position="277"/>
    </location>
</feature>
<dbReference type="PRINTS" id="PR00837">
    <property type="entry name" value="V5TPXLIKE"/>
</dbReference>
<dbReference type="InterPro" id="IPR035940">
    <property type="entry name" value="CAP_sf"/>
</dbReference>
<dbReference type="InterPro" id="IPR001283">
    <property type="entry name" value="CRISP-related"/>
</dbReference>
<dbReference type="InterPro" id="IPR018244">
    <property type="entry name" value="Allrgn_V5/Tpx1_CS"/>
</dbReference>
<protein>
    <submittedName>
        <fullName evidence="3">HrTT-1 protein</fullName>
    </submittedName>
</protein>
<evidence type="ECO:0000256" key="1">
    <source>
        <dbReference type="SAM" id="SignalP"/>
    </source>
</evidence>
<feature type="chain" id="PRO_5004158400" evidence="1">
    <location>
        <begin position="28"/>
        <end position="415"/>
    </location>
</feature>
<dbReference type="PROSITE" id="PS01010">
    <property type="entry name" value="CRISP_2"/>
    <property type="match status" value="1"/>
</dbReference>
<dbReference type="Gene3D" id="3.40.33.10">
    <property type="entry name" value="CAP"/>
    <property type="match status" value="1"/>
</dbReference>
<sequence length="415" mass="47365">MLIVQINMKLSVFFLALLPLVARTSFASNPNVLSAEENWSNLVGTEEIENVNSENEFSLATEEERSNFEENNVILSEEKVVEEITARWDIGLDPDANETFSVKKAVKAVKIIPGKIMDKIVLKKPFRMALLRTHNARRAIAQPKAANMRRMTWDMELERLAVAYSRKCIYEHNPRTKHSRFEYVGENLFISTGYAFTPSLMKHAVEAWDDEKQYYDYETKKCQRGKMCGHYTQVVWADTFKMGCGVTRCSDIDVRGRRWKNAILLVCNYGPGGNYPTHPFVTAPSCSKCAPTDICRRNLCNNVIRDRLKLDRKDIKWSEWTTWSSCSKSCGVGSTRRERQCNTFVPGDCKDFPSEVKFCVKKPCKAAMFGNGGSFSYNIVMNQGDKLLKGSLQQALQKHLSGFSFGNFVKRRGRK</sequence>
<accession>O44228</accession>
<dbReference type="Gene3D" id="2.20.100.10">
    <property type="entry name" value="Thrombospondin type-1 (TSP1) repeat"/>
    <property type="match status" value="1"/>
</dbReference>
<gene>
    <name evidence="3" type="primary">HrTT-1</name>
</gene>
<feature type="signal peptide" evidence="1">
    <location>
        <begin position="1"/>
        <end position="27"/>
    </location>
</feature>